<sequence length="122" mass="13637">PHPQHSYNDAHADRLVEDPLSDEFYDCCTSTARRSTEAFRKVFRSVPDSGDATSSIPPPTNQFPTGTITRNGSRPTFSQPRRQHRSQRVGDSRDAEHDSRPLCRVPVPVPQHGSPSWAKSLT</sequence>
<evidence type="ECO:0000313" key="2">
    <source>
        <dbReference type="EMBL" id="RUS34925.1"/>
    </source>
</evidence>
<feature type="compositionally biased region" description="Basic and acidic residues" evidence="1">
    <location>
        <begin position="88"/>
        <end position="101"/>
    </location>
</feature>
<keyword evidence="3" id="KW-1185">Reference proteome</keyword>
<feature type="compositionally biased region" description="Polar residues" evidence="1">
    <location>
        <begin position="62"/>
        <end position="80"/>
    </location>
</feature>
<comment type="caution">
    <text evidence="2">The sequence shown here is derived from an EMBL/GenBank/DDBJ whole genome shotgun (WGS) entry which is preliminary data.</text>
</comment>
<evidence type="ECO:0000256" key="1">
    <source>
        <dbReference type="SAM" id="MobiDB-lite"/>
    </source>
</evidence>
<accession>A0A433QYV9</accession>
<dbReference type="Proteomes" id="UP000274822">
    <property type="component" value="Unassembled WGS sequence"/>
</dbReference>
<feature type="non-terminal residue" evidence="2">
    <location>
        <position position="1"/>
    </location>
</feature>
<dbReference type="EMBL" id="RBNJ01000296">
    <property type="protein sequence ID" value="RUS34925.1"/>
    <property type="molecule type" value="Genomic_DNA"/>
</dbReference>
<organism evidence="2 3">
    <name type="scientific">Jimgerdemannia flammicorona</name>
    <dbReference type="NCBI Taxonomy" id="994334"/>
    <lineage>
        <taxon>Eukaryota</taxon>
        <taxon>Fungi</taxon>
        <taxon>Fungi incertae sedis</taxon>
        <taxon>Mucoromycota</taxon>
        <taxon>Mucoromycotina</taxon>
        <taxon>Endogonomycetes</taxon>
        <taxon>Endogonales</taxon>
        <taxon>Endogonaceae</taxon>
        <taxon>Jimgerdemannia</taxon>
    </lineage>
</organism>
<feature type="compositionally biased region" description="Polar residues" evidence="1">
    <location>
        <begin position="113"/>
        <end position="122"/>
    </location>
</feature>
<gene>
    <name evidence="2" type="ORF">BC938DRAFT_477815</name>
</gene>
<dbReference type="AlphaFoldDB" id="A0A433QYV9"/>
<feature type="region of interest" description="Disordered" evidence="1">
    <location>
        <begin position="45"/>
        <end position="122"/>
    </location>
</feature>
<reference evidence="2 3" key="1">
    <citation type="journal article" date="2018" name="New Phytol.">
        <title>Phylogenomics of Endogonaceae and evolution of mycorrhizas within Mucoromycota.</title>
        <authorList>
            <person name="Chang Y."/>
            <person name="Desiro A."/>
            <person name="Na H."/>
            <person name="Sandor L."/>
            <person name="Lipzen A."/>
            <person name="Clum A."/>
            <person name="Barry K."/>
            <person name="Grigoriev I.V."/>
            <person name="Martin F.M."/>
            <person name="Stajich J.E."/>
            <person name="Smith M.E."/>
            <person name="Bonito G."/>
            <person name="Spatafora J.W."/>
        </authorList>
    </citation>
    <scope>NUCLEOTIDE SEQUENCE [LARGE SCALE GENOMIC DNA]</scope>
    <source>
        <strain evidence="2 3">AD002</strain>
    </source>
</reference>
<proteinExistence type="predicted"/>
<name>A0A433QYV9_9FUNG</name>
<protein>
    <submittedName>
        <fullName evidence="2">Uncharacterized protein</fullName>
    </submittedName>
</protein>
<evidence type="ECO:0000313" key="3">
    <source>
        <dbReference type="Proteomes" id="UP000274822"/>
    </source>
</evidence>